<proteinExistence type="predicted"/>
<feature type="transmembrane region" description="Helical" evidence="6">
    <location>
        <begin position="254"/>
        <end position="277"/>
    </location>
</feature>
<feature type="transmembrane region" description="Helical" evidence="6">
    <location>
        <begin position="58"/>
        <end position="78"/>
    </location>
</feature>
<protein>
    <submittedName>
        <fullName evidence="7">Amino acid permease</fullName>
    </submittedName>
</protein>
<feature type="transmembrane region" description="Helical" evidence="6">
    <location>
        <begin position="431"/>
        <end position="449"/>
    </location>
</feature>
<dbReference type="Proteomes" id="UP000664277">
    <property type="component" value="Unassembled WGS sequence"/>
</dbReference>
<dbReference type="EMBL" id="JAFLCK010000002">
    <property type="protein sequence ID" value="MBN8659242.1"/>
    <property type="molecule type" value="Genomic_DNA"/>
</dbReference>
<evidence type="ECO:0000256" key="3">
    <source>
        <dbReference type="ARBA" id="ARBA00022692"/>
    </source>
</evidence>
<evidence type="ECO:0000256" key="2">
    <source>
        <dbReference type="ARBA" id="ARBA00022448"/>
    </source>
</evidence>
<gene>
    <name evidence="7" type="ORF">J0M35_02690</name>
</gene>
<evidence type="ECO:0000313" key="7">
    <source>
        <dbReference type="EMBL" id="MBN8659242.1"/>
    </source>
</evidence>
<evidence type="ECO:0000256" key="4">
    <source>
        <dbReference type="ARBA" id="ARBA00022989"/>
    </source>
</evidence>
<comment type="subcellular location">
    <subcellularLocation>
        <location evidence="1">Membrane</location>
        <topology evidence="1">Multi-pass membrane protein</topology>
    </subcellularLocation>
</comment>
<accession>A0A8J7P8Y7</accession>
<name>A0A8J7P8Y7_9BACT</name>
<feature type="transmembrane region" description="Helical" evidence="6">
    <location>
        <begin position="222"/>
        <end position="242"/>
    </location>
</feature>
<feature type="transmembrane region" description="Helical" evidence="6">
    <location>
        <begin position="313"/>
        <end position="337"/>
    </location>
</feature>
<feature type="transmembrane region" description="Helical" evidence="6">
    <location>
        <begin position="154"/>
        <end position="175"/>
    </location>
</feature>
<feature type="transmembrane region" description="Helical" evidence="6">
    <location>
        <begin position="408"/>
        <end position="425"/>
    </location>
</feature>
<dbReference type="PIRSF" id="PIRSF006060">
    <property type="entry name" value="AA_transporter"/>
    <property type="match status" value="1"/>
</dbReference>
<dbReference type="GO" id="GO:0016020">
    <property type="term" value="C:membrane"/>
    <property type="evidence" value="ECO:0007669"/>
    <property type="project" value="UniProtKB-SubCell"/>
</dbReference>
<evidence type="ECO:0000313" key="8">
    <source>
        <dbReference type="Proteomes" id="UP000664277"/>
    </source>
</evidence>
<feature type="transmembrane region" description="Helical" evidence="6">
    <location>
        <begin position="90"/>
        <end position="112"/>
    </location>
</feature>
<comment type="caution">
    <text evidence="7">The sequence shown here is derived from an EMBL/GenBank/DDBJ whole genome shotgun (WGS) entry which is preliminary data.</text>
</comment>
<organism evidence="7 8">
    <name type="scientific">Candidatus Obscuribacter phosphatis</name>
    <dbReference type="NCBI Taxonomy" id="1906157"/>
    <lineage>
        <taxon>Bacteria</taxon>
        <taxon>Bacillati</taxon>
        <taxon>Candidatus Melainabacteria</taxon>
        <taxon>Candidatus Obscuribacterales</taxon>
        <taxon>Candidatus Obscuribacteraceae</taxon>
        <taxon>Candidatus Obscuribacter</taxon>
    </lineage>
</organism>
<evidence type="ECO:0000256" key="1">
    <source>
        <dbReference type="ARBA" id="ARBA00004141"/>
    </source>
</evidence>
<dbReference type="PANTHER" id="PTHR43243">
    <property type="entry name" value="INNER MEMBRANE TRANSPORTER YGJI-RELATED"/>
    <property type="match status" value="1"/>
</dbReference>
<dbReference type="Gene3D" id="1.20.1740.10">
    <property type="entry name" value="Amino acid/polyamine transporter I"/>
    <property type="match status" value="1"/>
</dbReference>
<feature type="transmembrane region" description="Helical" evidence="6">
    <location>
        <begin position="384"/>
        <end position="401"/>
    </location>
</feature>
<keyword evidence="3 6" id="KW-0812">Transmembrane</keyword>
<feature type="transmembrane region" description="Helical" evidence="6">
    <location>
        <begin position="358"/>
        <end position="378"/>
    </location>
</feature>
<feature type="transmembrane region" description="Helical" evidence="6">
    <location>
        <begin position="182"/>
        <end position="202"/>
    </location>
</feature>
<dbReference type="GO" id="GO:0015171">
    <property type="term" value="F:amino acid transmembrane transporter activity"/>
    <property type="evidence" value="ECO:0007669"/>
    <property type="project" value="TreeGrafter"/>
</dbReference>
<keyword evidence="5 6" id="KW-0472">Membrane</keyword>
<evidence type="ECO:0000256" key="6">
    <source>
        <dbReference type="SAM" id="Phobius"/>
    </source>
</evidence>
<reference evidence="7" key="1">
    <citation type="submission" date="2021-02" db="EMBL/GenBank/DDBJ databases">
        <title>Genome-Resolved Metagenomics of a Microbial Community Performing Photosynthetic Biological Nutrient Removal.</title>
        <authorList>
            <person name="Mcdaniel E.A."/>
        </authorList>
    </citation>
    <scope>NUCLEOTIDE SEQUENCE</scope>
    <source>
        <strain evidence="7">UWPOB_OBS1</strain>
    </source>
</reference>
<keyword evidence="2" id="KW-0813">Transport</keyword>
<dbReference type="PANTHER" id="PTHR43243:SF4">
    <property type="entry name" value="CATIONIC AMINO ACID TRANSPORTER 4"/>
    <property type="match status" value="1"/>
</dbReference>
<sequence length="471" mass="50228">MSLLTTLMRRTTDADFGSVADTPKHLGWLMLTALGIGATIGAGIFAMPGIIAGKAGPAGILSFVITGIVILIVAICYERFSVKVPHGVSAYSYVYYSIGEVMAWIVAFGLFLEYSFGASAVSIAWGEYLKNATNLKIDPFWCGPVIDQAGKFHFGVNIIAIGVIFLVSTILLLGGVSKSAKLNFFLVILKMTLLVVFLGFGLRHVNPANWFPFMPHGFDGVLRGAATAVFPYVGFDALYTFARESKSLKDTRLATYWCVGIVAFLYISVMAVATGLAPCYIDGKPNALFVGTEAAAPLAKLLASVGEGWTSQFISFGAVLGIFNVLLVFCMGGPRIFKNMAEDGLLPPVFQKTTKGNPVLGIILNGLIVAGIAGFVPFGSISEMMVLGTLVAFVLVCIGALRLKLVHPLLAIAGAVGCSILAFNLDEMVLKVYSVTLPVGLLIYFVYGFKHSKLGKARAMRAQEPVETSSH</sequence>
<feature type="transmembrane region" description="Helical" evidence="6">
    <location>
        <begin position="28"/>
        <end position="52"/>
    </location>
</feature>
<dbReference type="AlphaFoldDB" id="A0A8J7P8Y7"/>
<keyword evidence="4 6" id="KW-1133">Transmembrane helix</keyword>
<evidence type="ECO:0000256" key="5">
    <source>
        <dbReference type="ARBA" id="ARBA00023136"/>
    </source>
</evidence>
<dbReference type="InterPro" id="IPR002293">
    <property type="entry name" value="AA/rel_permease1"/>
</dbReference>
<dbReference type="Pfam" id="PF13520">
    <property type="entry name" value="AA_permease_2"/>
    <property type="match status" value="1"/>
</dbReference>